<keyword evidence="3" id="KW-0813">Transport</keyword>
<sequence length="292" mass="32126">MRSMFVMSDRQPETAATRTDRFEEFRADGSPSFGLAFADIGRGLACWRIWLTLAASDIRQKYRGSLLGPLWVTISMLAFTVGIGVVYANLFNVDVHAFLPHVAVGMVAWTLITGLINESCTALTEAEGYLKQIRLPLSLFVCRVVARNLLVLLHHALIVVAVLVWFGVPVSLLDVGLALLALALLALSGYGWGLALACICMRFRDVSQIVATIITGAFFITPVLWKGSFLAEDHPALLLNPFYYLLEILRQPLTTGHSDPVHWLVSGLIALTGLLAGLLTFRAARPRITYWT</sequence>
<comment type="subcellular location">
    <subcellularLocation>
        <location evidence="1">Cell membrane</location>
        <topology evidence="1">Multi-pass membrane protein</topology>
    </subcellularLocation>
</comment>
<keyword evidence="5 9" id="KW-0812">Transmembrane</keyword>
<keyword evidence="11" id="KW-0614">Plasmid</keyword>
<feature type="transmembrane region" description="Helical" evidence="9">
    <location>
        <begin position="206"/>
        <end position="225"/>
    </location>
</feature>
<feature type="domain" description="ABC-2 type transporter transmembrane" evidence="10">
    <location>
        <begin position="51"/>
        <end position="251"/>
    </location>
</feature>
<proteinExistence type="inferred from homology"/>
<feature type="transmembrane region" description="Helical" evidence="9">
    <location>
        <begin position="97"/>
        <end position="116"/>
    </location>
</feature>
<keyword evidence="8 9" id="KW-0472">Membrane</keyword>
<keyword evidence="12" id="KW-1185">Reference proteome</keyword>
<keyword evidence="7" id="KW-0762">Sugar transport</keyword>
<feature type="transmembrane region" description="Helical" evidence="9">
    <location>
        <begin position="178"/>
        <end position="199"/>
    </location>
</feature>
<dbReference type="PANTHER" id="PTHR30413:SF10">
    <property type="entry name" value="CAPSULE POLYSACCHARIDE EXPORT INNER-MEMBRANE PROTEIN CTRC"/>
    <property type="match status" value="1"/>
</dbReference>
<evidence type="ECO:0000256" key="9">
    <source>
        <dbReference type="SAM" id="Phobius"/>
    </source>
</evidence>
<gene>
    <name evidence="11" type="ORF">C0V82_26380</name>
</gene>
<evidence type="ECO:0000256" key="8">
    <source>
        <dbReference type="ARBA" id="ARBA00023136"/>
    </source>
</evidence>
<dbReference type="EMBL" id="CP025615">
    <property type="protein sequence ID" value="AUN33939.1"/>
    <property type="molecule type" value="Genomic_DNA"/>
</dbReference>
<dbReference type="Proteomes" id="UP000234752">
    <property type="component" value="Plasmid unnamed3"/>
</dbReference>
<evidence type="ECO:0000256" key="4">
    <source>
        <dbReference type="ARBA" id="ARBA00022475"/>
    </source>
</evidence>
<feature type="transmembrane region" description="Helical" evidence="9">
    <location>
        <begin position="66"/>
        <end position="91"/>
    </location>
</feature>
<reference evidence="11 12" key="1">
    <citation type="submission" date="2017-12" db="EMBL/GenBank/DDBJ databases">
        <title>Genomes of bacteria within cyanobacterial aggregates.</title>
        <authorList>
            <person name="Cai H."/>
        </authorList>
    </citation>
    <scope>NUCLEOTIDE SEQUENCE [LARGE SCALE GENOMIC DNA]</scope>
    <source>
        <strain evidence="11 12">TH16</strain>
        <plasmid evidence="11 12">unnamed3</plasmid>
    </source>
</reference>
<evidence type="ECO:0000256" key="1">
    <source>
        <dbReference type="ARBA" id="ARBA00004651"/>
    </source>
</evidence>
<evidence type="ECO:0000256" key="6">
    <source>
        <dbReference type="ARBA" id="ARBA00022989"/>
    </source>
</evidence>
<feature type="transmembrane region" description="Helical" evidence="9">
    <location>
        <begin position="137"/>
        <end position="166"/>
    </location>
</feature>
<dbReference type="Pfam" id="PF01061">
    <property type="entry name" value="ABC2_membrane"/>
    <property type="match status" value="1"/>
</dbReference>
<feature type="transmembrane region" description="Helical" evidence="9">
    <location>
        <begin position="261"/>
        <end position="281"/>
    </location>
</feature>
<protein>
    <submittedName>
        <fullName evidence="11">ABC transporter</fullName>
    </submittedName>
</protein>
<evidence type="ECO:0000313" key="12">
    <source>
        <dbReference type="Proteomes" id="UP000234752"/>
    </source>
</evidence>
<keyword evidence="4" id="KW-1003">Cell membrane</keyword>
<dbReference type="GO" id="GO:0005886">
    <property type="term" value="C:plasma membrane"/>
    <property type="evidence" value="ECO:0007669"/>
    <property type="project" value="UniProtKB-SubCell"/>
</dbReference>
<dbReference type="InterPro" id="IPR013525">
    <property type="entry name" value="ABC2_TM"/>
</dbReference>
<evidence type="ECO:0000313" key="11">
    <source>
        <dbReference type="EMBL" id="AUN33939.1"/>
    </source>
</evidence>
<dbReference type="PANTHER" id="PTHR30413">
    <property type="entry name" value="INNER MEMBRANE TRANSPORT PERMEASE"/>
    <property type="match status" value="1"/>
</dbReference>
<evidence type="ECO:0000256" key="7">
    <source>
        <dbReference type="ARBA" id="ARBA00023047"/>
    </source>
</evidence>
<evidence type="ECO:0000256" key="3">
    <source>
        <dbReference type="ARBA" id="ARBA00022448"/>
    </source>
</evidence>
<geneLocation type="plasmid" evidence="11 12">
    <name>unnamed3</name>
</geneLocation>
<keyword evidence="6 9" id="KW-1133">Transmembrane helix</keyword>
<dbReference type="GO" id="GO:0140359">
    <property type="term" value="F:ABC-type transporter activity"/>
    <property type="evidence" value="ECO:0007669"/>
    <property type="project" value="InterPro"/>
</dbReference>
<dbReference type="GO" id="GO:0015920">
    <property type="term" value="P:lipopolysaccharide transport"/>
    <property type="evidence" value="ECO:0007669"/>
    <property type="project" value="TreeGrafter"/>
</dbReference>
<comment type="similarity">
    <text evidence="2">Belongs to the ABC-2 integral membrane protein family.</text>
</comment>
<dbReference type="GO" id="GO:0015774">
    <property type="term" value="P:polysaccharide transport"/>
    <property type="evidence" value="ECO:0007669"/>
    <property type="project" value="UniProtKB-KW"/>
</dbReference>
<name>A0A2K9NLI7_9PROT</name>
<evidence type="ECO:0000259" key="10">
    <source>
        <dbReference type="Pfam" id="PF01061"/>
    </source>
</evidence>
<dbReference type="KEGG" id="ncb:C0V82_26380"/>
<organism evidence="11 12">
    <name type="scientific">Niveispirillum cyanobacteriorum</name>
    <dbReference type="NCBI Taxonomy" id="1612173"/>
    <lineage>
        <taxon>Bacteria</taxon>
        <taxon>Pseudomonadati</taxon>
        <taxon>Pseudomonadota</taxon>
        <taxon>Alphaproteobacteria</taxon>
        <taxon>Rhodospirillales</taxon>
        <taxon>Azospirillaceae</taxon>
        <taxon>Niveispirillum</taxon>
    </lineage>
</organism>
<accession>A0A2K9NLI7</accession>
<keyword evidence="7" id="KW-0625">Polysaccharide transport</keyword>
<evidence type="ECO:0000256" key="2">
    <source>
        <dbReference type="ARBA" id="ARBA00007783"/>
    </source>
</evidence>
<evidence type="ECO:0000256" key="5">
    <source>
        <dbReference type="ARBA" id="ARBA00022692"/>
    </source>
</evidence>
<dbReference type="AlphaFoldDB" id="A0A2K9NLI7"/>